<dbReference type="GO" id="GO:0005634">
    <property type="term" value="C:nucleus"/>
    <property type="evidence" value="ECO:0007669"/>
    <property type="project" value="TreeGrafter"/>
</dbReference>
<dbReference type="InterPro" id="IPR012337">
    <property type="entry name" value="RNaseH-like_sf"/>
</dbReference>
<dbReference type="Proteomes" id="UP000322899">
    <property type="component" value="Unassembled WGS sequence"/>
</dbReference>
<dbReference type="AlphaFoldDB" id="A0A5A8EHG0"/>
<comment type="caution">
    <text evidence="2">The sequence shown here is derived from an EMBL/GenBank/DDBJ whole genome shotgun (WGS) entry which is preliminary data.</text>
</comment>
<dbReference type="PANTHER" id="PTHR45812">
    <property type="entry name" value="DNA POLYMERASE ZETA CATALYTIC SUBUNIT"/>
    <property type="match status" value="1"/>
</dbReference>
<dbReference type="PANTHER" id="PTHR45812:SF1">
    <property type="entry name" value="DNA POLYMERASE ZETA CATALYTIC SUBUNIT"/>
    <property type="match status" value="1"/>
</dbReference>
<evidence type="ECO:0000313" key="2">
    <source>
        <dbReference type="EMBL" id="KAA0177363.1"/>
    </source>
</evidence>
<dbReference type="Gene3D" id="3.30.342.10">
    <property type="entry name" value="DNA Polymerase, chain B, domain 1"/>
    <property type="match status" value="1"/>
</dbReference>
<evidence type="ECO:0008006" key="4">
    <source>
        <dbReference type="Google" id="ProtNLM"/>
    </source>
</evidence>
<dbReference type="InterPro" id="IPR030559">
    <property type="entry name" value="PolZ_Rev3"/>
</dbReference>
<dbReference type="SUPFAM" id="SSF53098">
    <property type="entry name" value="Ribonuclease H-like"/>
    <property type="match status" value="1"/>
</dbReference>
<accession>A0A5A8EHG0</accession>
<organism evidence="2 3">
    <name type="scientific">Cafeteria roenbergensis</name>
    <name type="common">Marine flagellate</name>
    <dbReference type="NCBI Taxonomy" id="33653"/>
    <lineage>
        <taxon>Eukaryota</taxon>
        <taxon>Sar</taxon>
        <taxon>Stramenopiles</taxon>
        <taxon>Bigyra</taxon>
        <taxon>Opalozoa</taxon>
        <taxon>Bicosoecida</taxon>
        <taxon>Cafeteriaceae</taxon>
        <taxon>Cafeteria</taxon>
    </lineage>
</organism>
<reference evidence="2 3" key="1">
    <citation type="submission" date="2019-07" db="EMBL/GenBank/DDBJ databases">
        <title>Genomes of Cafeteria roenbergensis.</title>
        <authorList>
            <person name="Fischer M.G."/>
            <person name="Hackl T."/>
            <person name="Roman M."/>
        </authorList>
    </citation>
    <scope>NUCLEOTIDE SEQUENCE [LARGE SCALE GENOMIC DNA]</scope>
    <source>
        <strain evidence="2 3">E4-10P</strain>
    </source>
</reference>
<dbReference type="OrthoDB" id="2414538at2759"/>
<dbReference type="GO" id="GO:0016035">
    <property type="term" value="C:zeta DNA polymerase complex"/>
    <property type="evidence" value="ECO:0007669"/>
    <property type="project" value="InterPro"/>
</dbReference>
<dbReference type="GO" id="GO:0003887">
    <property type="term" value="F:DNA-directed DNA polymerase activity"/>
    <property type="evidence" value="ECO:0007669"/>
    <property type="project" value="TreeGrafter"/>
</dbReference>
<feature type="region of interest" description="Disordered" evidence="1">
    <location>
        <begin position="114"/>
        <end position="140"/>
    </location>
</feature>
<dbReference type="GO" id="GO:0042276">
    <property type="term" value="P:error-prone translesion synthesis"/>
    <property type="evidence" value="ECO:0007669"/>
    <property type="project" value="TreeGrafter"/>
</dbReference>
<name>A0A5A8EHG0_CAFRO</name>
<dbReference type="GO" id="GO:0000724">
    <property type="term" value="P:double-strand break repair via homologous recombination"/>
    <property type="evidence" value="ECO:0007669"/>
    <property type="project" value="TreeGrafter"/>
</dbReference>
<evidence type="ECO:0000313" key="3">
    <source>
        <dbReference type="Proteomes" id="UP000322899"/>
    </source>
</evidence>
<evidence type="ECO:0000256" key="1">
    <source>
        <dbReference type="SAM" id="MobiDB-lite"/>
    </source>
</evidence>
<protein>
    <recommendedName>
        <fullName evidence="4">DNA-directed DNA polymerase family B exonuclease domain-containing protein</fullName>
    </recommendedName>
</protein>
<gene>
    <name evidence="2" type="ORF">FNF27_01141</name>
</gene>
<dbReference type="EMBL" id="VLTO01000004">
    <property type="protein sequence ID" value="KAA0177363.1"/>
    <property type="molecule type" value="Genomic_DNA"/>
</dbReference>
<sequence>MPFGTAPSQRSAVEDNRALRIRVVYIDSVQGGPPHDRSPVIRIFGSDDKGVRSCVHVHGIFPYFFVLCDHAPAWGFEGFQSPETYLRVFREALDAEVKADRAVERVRRAAGVSGARANGHGDAADVDDDGDDDDAGAVDPAAREEAAVARAVRDRSRSILAVEWVSAHPMYGFHRRRCCFTRVVCRDQGARLAAARLLRAGRVLGHAFQPYELHVGPVLQAMMDRGWAGMTFAARHWRPSHGRLRR</sequence>
<proteinExistence type="predicted"/>
<feature type="compositionally biased region" description="Acidic residues" evidence="1">
    <location>
        <begin position="124"/>
        <end position="136"/>
    </location>
</feature>